<protein>
    <submittedName>
        <fullName evidence="1">Uncharacterized protein</fullName>
    </submittedName>
</protein>
<reference evidence="1" key="1">
    <citation type="journal article" date="2014" name="Int. J. Syst. Evol. Microbiol.">
        <title>Complete genome sequence of Corynebacterium casei LMG S-19264T (=DSM 44701T), isolated from a smear-ripened cheese.</title>
        <authorList>
            <consortium name="US DOE Joint Genome Institute (JGI-PGF)"/>
            <person name="Walter F."/>
            <person name="Albersmeier A."/>
            <person name="Kalinowski J."/>
            <person name="Ruckert C."/>
        </authorList>
    </citation>
    <scope>NUCLEOTIDE SEQUENCE</scope>
    <source>
        <strain evidence="1">KCTC 22164</strain>
    </source>
</reference>
<dbReference type="Proteomes" id="UP000631300">
    <property type="component" value="Unassembled WGS sequence"/>
</dbReference>
<dbReference type="EMBL" id="BMXP01000004">
    <property type="protein sequence ID" value="GGW86066.1"/>
    <property type="molecule type" value="Genomic_DNA"/>
</dbReference>
<dbReference type="AlphaFoldDB" id="A0A918JK85"/>
<evidence type="ECO:0000313" key="2">
    <source>
        <dbReference type="Proteomes" id="UP000631300"/>
    </source>
</evidence>
<gene>
    <name evidence="1" type="ORF">GCM10007391_19650</name>
</gene>
<reference evidence="1" key="2">
    <citation type="submission" date="2020-09" db="EMBL/GenBank/DDBJ databases">
        <authorList>
            <person name="Sun Q."/>
            <person name="Kim S."/>
        </authorList>
    </citation>
    <scope>NUCLEOTIDE SEQUENCE</scope>
    <source>
        <strain evidence="1">KCTC 22164</strain>
    </source>
</reference>
<evidence type="ECO:0000313" key="1">
    <source>
        <dbReference type="EMBL" id="GGW86066.1"/>
    </source>
</evidence>
<keyword evidence="2" id="KW-1185">Reference proteome</keyword>
<sequence>MYGGKLLGVTQQRHNFLGGRSDGQSLKIMVKRRRGLAAQQYNKCHSHKRFWQAHSSLMTGPDTYHNLSPIPEMLVIG</sequence>
<accession>A0A918JK85</accession>
<comment type="caution">
    <text evidence="1">The sequence shown here is derived from an EMBL/GenBank/DDBJ whole genome shotgun (WGS) entry which is preliminary data.</text>
</comment>
<proteinExistence type="predicted"/>
<name>A0A918JK85_9ALTE</name>
<organism evidence="1 2">
    <name type="scientific">Alteromonas halophila</name>
    <dbReference type="NCBI Taxonomy" id="516698"/>
    <lineage>
        <taxon>Bacteria</taxon>
        <taxon>Pseudomonadati</taxon>
        <taxon>Pseudomonadota</taxon>
        <taxon>Gammaproteobacteria</taxon>
        <taxon>Alteromonadales</taxon>
        <taxon>Alteromonadaceae</taxon>
        <taxon>Alteromonas/Salinimonas group</taxon>
        <taxon>Alteromonas</taxon>
    </lineage>
</organism>